<reference evidence="4" key="1">
    <citation type="journal article" date="2015" name="Genome Announc.">
        <title>Draft Genome Sequence of an Anaerobic Ammonium-Oxidizing Bacterium, "Candidatus Brocadia sinica".</title>
        <authorList>
            <person name="Oshiki M."/>
            <person name="Shinyako-Hata K."/>
            <person name="Satoh H."/>
            <person name="Okabe S."/>
        </authorList>
    </citation>
    <scope>NUCLEOTIDE SEQUENCE [LARGE SCALE GENOMIC DNA]</scope>
    <source>
        <strain evidence="4">JPN1</strain>
    </source>
</reference>
<accession>A0ABQ0K1X8</accession>
<name>A0ABQ0K1X8_9BACT</name>
<dbReference type="Pfam" id="PF02470">
    <property type="entry name" value="MlaD"/>
    <property type="match status" value="1"/>
</dbReference>
<dbReference type="RefSeq" id="WP_052564750.1">
    <property type="nucleotide sequence ID" value="NZ_BAFN01000001.1"/>
</dbReference>
<dbReference type="NCBIfam" id="TIGR04430">
    <property type="entry name" value="OM_asym_MlaD"/>
    <property type="match status" value="1"/>
</dbReference>
<gene>
    <name evidence="3" type="ORF">BROSI_A3338</name>
</gene>
<dbReference type="InterPro" id="IPR003399">
    <property type="entry name" value="Mce/MlaD"/>
</dbReference>
<evidence type="ECO:0000313" key="3">
    <source>
        <dbReference type="EMBL" id="GAN34795.1"/>
    </source>
</evidence>
<evidence type="ECO:0000259" key="2">
    <source>
        <dbReference type="Pfam" id="PF02470"/>
    </source>
</evidence>
<dbReference type="InterPro" id="IPR030970">
    <property type="entry name" value="ABC_MlaD"/>
</dbReference>
<dbReference type="PANTHER" id="PTHR33371:SF4">
    <property type="entry name" value="INTERMEMBRANE PHOSPHOLIPID TRANSPORT SYSTEM BINDING PROTEIN MLAD"/>
    <property type="match status" value="1"/>
</dbReference>
<keyword evidence="4" id="KW-1185">Reference proteome</keyword>
<organism evidence="3 4">
    <name type="scientific">Candidatus Brocadia sinica JPN1</name>
    <dbReference type="NCBI Taxonomy" id="1197129"/>
    <lineage>
        <taxon>Bacteria</taxon>
        <taxon>Pseudomonadati</taxon>
        <taxon>Planctomycetota</taxon>
        <taxon>Candidatus Brocadiia</taxon>
        <taxon>Candidatus Brocadiales</taxon>
        <taxon>Candidatus Brocadiaceae</taxon>
        <taxon>Candidatus Brocadia</taxon>
    </lineage>
</organism>
<keyword evidence="1" id="KW-1133">Transmembrane helix</keyword>
<comment type="caution">
    <text evidence="3">The sequence shown here is derived from an EMBL/GenBank/DDBJ whole genome shotgun (WGS) entry which is preliminary data.</text>
</comment>
<dbReference type="PANTHER" id="PTHR33371">
    <property type="entry name" value="INTERMEMBRANE PHOSPHOLIPID TRANSPORT SYSTEM BINDING PROTEIN MLAD-RELATED"/>
    <property type="match status" value="1"/>
</dbReference>
<evidence type="ECO:0000313" key="4">
    <source>
        <dbReference type="Proteomes" id="UP000032309"/>
    </source>
</evidence>
<dbReference type="EMBL" id="BAFN01000001">
    <property type="protein sequence ID" value="GAN34795.1"/>
    <property type="molecule type" value="Genomic_DNA"/>
</dbReference>
<evidence type="ECO:0000256" key="1">
    <source>
        <dbReference type="SAM" id="Phobius"/>
    </source>
</evidence>
<proteinExistence type="predicted"/>
<dbReference type="InterPro" id="IPR052336">
    <property type="entry name" value="MlaD_Phospholipid_Transporter"/>
</dbReference>
<feature type="domain" description="Mce/MlaD" evidence="2">
    <location>
        <begin position="38"/>
        <end position="113"/>
    </location>
</feature>
<keyword evidence="1" id="KW-0472">Membrane</keyword>
<protein>
    <submittedName>
        <fullName evidence="3">ABC transport system substrate-binding protein</fullName>
    </submittedName>
</protein>
<dbReference type="Proteomes" id="UP000032309">
    <property type="component" value="Unassembled WGS sequence"/>
</dbReference>
<sequence length="148" mass="16269">MKKFDAEIAVGIFVFFGILCLGYISVRLGKIDLIGSHYYPVNAIFSSVKGLKKNTEVEISGVEVGKVADIKLVNYEAVVTLRIRDDIKLQDDAIASIRTKGLLGEKYVEIMPGGSDILIKPGDTLHETEPPIDLEKLIGNFVFGKVKE</sequence>
<keyword evidence="1" id="KW-0812">Transmembrane</keyword>
<feature type="transmembrane region" description="Helical" evidence="1">
    <location>
        <begin position="6"/>
        <end position="26"/>
    </location>
</feature>